<dbReference type="InterPro" id="IPR010111">
    <property type="entry name" value="Kynureninase"/>
</dbReference>
<comment type="caution">
    <text evidence="4">Lacks conserved residue(s) required for the propagation of feature annotation.</text>
</comment>
<dbReference type="SUPFAM" id="SSF53383">
    <property type="entry name" value="PLP-dependent transferases"/>
    <property type="match status" value="1"/>
</dbReference>
<protein>
    <recommendedName>
        <fullName evidence="4 5">Kynureninase</fullName>
        <ecNumber evidence="4 5">3.7.1.3</ecNumber>
    </recommendedName>
    <alternativeName>
        <fullName evidence="4">L-kynurenine hydrolase</fullName>
    </alternativeName>
</protein>
<dbReference type="Proteomes" id="UP001157974">
    <property type="component" value="Unassembled WGS sequence"/>
</dbReference>
<feature type="binding site" evidence="4">
    <location>
        <begin position="145"/>
        <end position="148"/>
    </location>
    <ligand>
        <name>pyridoxal 5'-phosphate</name>
        <dbReference type="ChEBI" id="CHEBI:597326"/>
    </ligand>
</feature>
<dbReference type="GO" id="GO:0097053">
    <property type="term" value="P:L-kynurenine catabolic process"/>
    <property type="evidence" value="ECO:0007669"/>
    <property type="project" value="UniProtKB-UniRule"/>
</dbReference>
<organism evidence="6 7">
    <name type="scientific">Rhodosorus marinus</name>
    <dbReference type="NCBI Taxonomy" id="101924"/>
    <lineage>
        <taxon>Eukaryota</taxon>
        <taxon>Rhodophyta</taxon>
        <taxon>Stylonematophyceae</taxon>
        <taxon>Stylonematales</taxon>
        <taxon>Stylonemataceae</taxon>
        <taxon>Rhodosorus</taxon>
    </lineage>
</organism>
<dbReference type="Gene3D" id="3.40.640.10">
    <property type="entry name" value="Type I PLP-dependent aspartate aminotransferase-like (Major domain)"/>
    <property type="match status" value="1"/>
</dbReference>
<comment type="caution">
    <text evidence="6">The sequence shown here is derived from an EMBL/GenBank/DDBJ whole genome shotgun (WGS) entry which is preliminary data.</text>
</comment>
<dbReference type="GO" id="GO:0034354">
    <property type="term" value="P:'de novo' NAD+ biosynthetic process from L-tryptophan"/>
    <property type="evidence" value="ECO:0007669"/>
    <property type="project" value="UniProtKB-UniRule"/>
</dbReference>
<comment type="catalytic activity">
    <reaction evidence="4 5">
        <text>L-kynurenine + H2O = anthranilate + L-alanine + H(+)</text>
        <dbReference type="Rhea" id="RHEA:16813"/>
        <dbReference type="ChEBI" id="CHEBI:15377"/>
        <dbReference type="ChEBI" id="CHEBI:15378"/>
        <dbReference type="ChEBI" id="CHEBI:16567"/>
        <dbReference type="ChEBI" id="CHEBI:57959"/>
        <dbReference type="ChEBI" id="CHEBI:57972"/>
        <dbReference type="EC" id="3.7.1.3"/>
    </reaction>
</comment>
<accession>A0AAV8UUC2</accession>
<comment type="subcellular location">
    <subcellularLocation>
        <location evidence="4 5">Cytoplasm</location>
    </subcellularLocation>
</comment>
<dbReference type="GO" id="GO:0030429">
    <property type="term" value="F:kynureninase activity"/>
    <property type="evidence" value="ECO:0007669"/>
    <property type="project" value="UniProtKB-UniRule"/>
</dbReference>
<comment type="subunit">
    <text evidence="4 5">Homodimer.</text>
</comment>
<evidence type="ECO:0000313" key="7">
    <source>
        <dbReference type="Proteomes" id="UP001157974"/>
    </source>
</evidence>
<dbReference type="PANTHER" id="PTHR14084">
    <property type="entry name" value="KYNURENINASE"/>
    <property type="match status" value="1"/>
</dbReference>
<feature type="binding site" evidence="4">
    <location>
        <position position="233"/>
    </location>
    <ligand>
        <name>pyridoxal 5'-phosphate</name>
        <dbReference type="ChEBI" id="CHEBI:597326"/>
    </ligand>
</feature>
<evidence type="ECO:0000256" key="5">
    <source>
        <dbReference type="PIRNR" id="PIRNR038800"/>
    </source>
</evidence>
<keyword evidence="1 4" id="KW-0662">Pyridine nucleotide biosynthesis</keyword>
<dbReference type="NCBIfam" id="TIGR01814">
    <property type="entry name" value="kynureninase"/>
    <property type="match status" value="1"/>
</dbReference>
<dbReference type="GO" id="GO:0019441">
    <property type="term" value="P:L-tryptophan catabolic process to kynurenine"/>
    <property type="evidence" value="ECO:0007669"/>
    <property type="project" value="TreeGrafter"/>
</dbReference>
<dbReference type="Pfam" id="PF22580">
    <property type="entry name" value="KYNU_C"/>
    <property type="match status" value="1"/>
</dbReference>
<dbReference type="GO" id="GO:0005737">
    <property type="term" value="C:cytoplasm"/>
    <property type="evidence" value="ECO:0007669"/>
    <property type="project" value="UniProtKB-SubCell"/>
</dbReference>
<reference evidence="6 7" key="1">
    <citation type="journal article" date="2023" name="Nat. Commun.">
        <title>Origin of minicircular mitochondrial genomes in red algae.</title>
        <authorList>
            <person name="Lee Y."/>
            <person name="Cho C.H."/>
            <person name="Lee Y.M."/>
            <person name="Park S.I."/>
            <person name="Yang J.H."/>
            <person name="West J.A."/>
            <person name="Bhattacharya D."/>
            <person name="Yoon H.S."/>
        </authorList>
    </citation>
    <scope>NUCLEOTIDE SEQUENCE [LARGE SCALE GENOMIC DNA]</scope>
    <source>
        <strain evidence="6 7">CCMP1338</strain>
        <tissue evidence="6">Whole cell</tissue>
    </source>
</reference>
<dbReference type="PIRSF" id="PIRSF038800">
    <property type="entry name" value="KYNU"/>
    <property type="match status" value="1"/>
</dbReference>
<evidence type="ECO:0000256" key="1">
    <source>
        <dbReference type="ARBA" id="ARBA00022642"/>
    </source>
</evidence>
<evidence type="ECO:0000256" key="2">
    <source>
        <dbReference type="ARBA" id="ARBA00022801"/>
    </source>
</evidence>
<keyword evidence="2 4" id="KW-0378">Hydrolase</keyword>
<dbReference type="InterPro" id="IPR015422">
    <property type="entry name" value="PyrdxlP-dep_Trfase_small"/>
</dbReference>
<keyword evidence="3 4" id="KW-0663">Pyridoxal phosphate</keyword>
<proteinExistence type="inferred from homology"/>
<dbReference type="Gene3D" id="3.90.1150.10">
    <property type="entry name" value="Aspartate Aminotransferase, domain 1"/>
    <property type="match status" value="1"/>
</dbReference>
<evidence type="ECO:0000313" key="6">
    <source>
        <dbReference type="EMBL" id="KAJ8904687.1"/>
    </source>
</evidence>
<keyword evidence="4 5" id="KW-0963">Cytoplasm</keyword>
<dbReference type="InterPro" id="IPR015424">
    <property type="entry name" value="PyrdxlP-dep_Trfase"/>
</dbReference>
<comment type="cofactor">
    <cofactor evidence="4 5">
        <name>pyridoxal 5'-phosphate</name>
        <dbReference type="ChEBI" id="CHEBI:597326"/>
    </cofactor>
</comment>
<comment type="similarity">
    <text evidence="4 5">Belongs to the kynureninase family.</text>
</comment>
<dbReference type="GO" id="GO:0019805">
    <property type="term" value="P:quinolinate biosynthetic process"/>
    <property type="evidence" value="ECO:0007669"/>
    <property type="project" value="UniProtKB-UniRule"/>
</dbReference>
<comment type="catalytic activity">
    <reaction evidence="5">
        <text>3-hydroxy-L-kynurenine + H2O = 3-hydroxyanthranilate + L-alanine + H(+)</text>
        <dbReference type="Rhea" id="RHEA:25143"/>
        <dbReference type="ChEBI" id="CHEBI:15377"/>
        <dbReference type="ChEBI" id="CHEBI:15378"/>
        <dbReference type="ChEBI" id="CHEBI:36559"/>
        <dbReference type="ChEBI" id="CHEBI:57972"/>
        <dbReference type="ChEBI" id="CHEBI:58125"/>
        <dbReference type="EC" id="3.7.1.3"/>
    </reaction>
</comment>
<dbReference type="HAMAP" id="MF_01970">
    <property type="entry name" value="Kynureninase"/>
    <property type="match status" value="1"/>
</dbReference>
<feature type="binding site" evidence="4">
    <location>
        <position position="286"/>
    </location>
    <ligand>
        <name>pyridoxal 5'-phosphate</name>
        <dbReference type="ChEBI" id="CHEBI:597326"/>
    </ligand>
</feature>
<dbReference type="EC" id="3.7.1.3" evidence="4 5"/>
<evidence type="ECO:0000256" key="4">
    <source>
        <dbReference type="HAMAP-Rule" id="MF_03017"/>
    </source>
</evidence>
<gene>
    <name evidence="4" type="primary">KYNU</name>
    <name evidence="6" type="ORF">NDN08_001205</name>
</gene>
<dbReference type="PANTHER" id="PTHR14084:SF0">
    <property type="entry name" value="KYNURENINASE"/>
    <property type="match status" value="1"/>
</dbReference>
<evidence type="ECO:0000256" key="3">
    <source>
        <dbReference type="ARBA" id="ARBA00022898"/>
    </source>
</evidence>
<comment type="pathway">
    <text evidence="4 5">Cofactor biosynthesis; NAD(+) biosynthesis; quinolinate from L-kynurenine: step 2/3.</text>
</comment>
<sequence>MRIESRKMQISSWEEAEALAGRLDAEDDLAEFRGKFHLPRDTNGKFKTYMCGNSLGLMPRVTTQRLQQHLETWGQTGVEGHFHGKEAWLTIEDATSTLSSNIVGAKSPLEVVYMNTLTVNIHLMMVAFYRPKGERFKVLIEQKAFPSDDYAVQAQVKFHGHDPESAIIRLRPREGESTLRTEDILGTIERERDSLALVFFPGVQYLTGQVLPMAAIAETASRHSIPVGFDLAHAVGNIEVFLHDWGVDFAVWCSYKYLNAGPGAVSGVFLHEKHAHNKELPRLAGWWGYDRKSRFQMNETFIPQPGAYGFQLSNPPVLASVPIVSSLELFEEAGITNIRRKSEKLTLYLETLLLKFVGSEIEMLTPLNPEERGNQISIQLKRANLQKVQSFLESVGVVCDIREPDVLRISPVPLYSTFHDVFSVVKCLSDAIQKQGLHN</sequence>
<feature type="modified residue" description="N6-(pyridoxal phosphate)lysine" evidence="4">
    <location>
        <position position="256"/>
    </location>
</feature>
<feature type="binding site" evidence="4">
    <location>
        <position position="117"/>
    </location>
    <ligand>
        <name>pyridoxal 5'-phosphate</name>
        <dbReference type="ChEBI" id="CHEBI:597326"/>
    </ligand>
</feature>
<keyword evidence="7" id="KW-1185">Reference proteome</keyword>
<dbReference type="GO" id="GO:0043420">
    <property type="term" value="P:anthranilate metabolic process"/>
    <property type="evidence" value="ECO:0007669"/>
    <property type="project" value="UniProtKB-UniRule"/>
</dbReference>
<feature type="binding site" evidence="4">
    <location>
        <position position="314"/>
    </location>
    <ligand>
        <name>pyridoxal 5'-phosphate</name>
        <dbReference type="ChEBI" id="CHEBI:597326"/>
    </ligand>
</feature>
<comment type="pathway">
    <text evidence="4 5">Amino-acid degradation; L-kynurenine degradation; L-alanine and anthranilate from L-kynurenine: step 1/1.</text>
</comment>
<dbReference type="EMBL" id="JAMWBK010000005">
    <property type="protein sequence ID" value="KAJ8904687.1"/>
    <property type="molecule type" value="Genomic_DNA"/>
</dbReference>
<dbReference type="GO" id="GO:0030170">
    <property type="term" value="F:pyridoxal phosphate binding"/>
    <property type="evidence" value="ECO:0007669"/>
    <property type="project" value="UniProtKB-UniRule"/>
</dbReference>
<feature type="binding site" evidence="4">
    <location>
        <position position="255"/>
    </location>
    <ligand>
        <name>pyridoxal 5'-phosphate</name>
        <dbReference type="ChEBI" id="CHEBI:597326"/>
    </ligand>
</feature>
<name>A0AAV8UUC2_9RHOD</name>
<feature type="binding site" evidence="4">
    <location>
        <position position="118"/>
    </location>
    <ligand>
        <name>pyridoxal 5'-phosphate</name>
        <dbReference type="ChEBI" id="CHEBI:597326"/>
    </ligand>
</feature>
<feature type="binding site" evidence="4">
    <location>
        <position position="230"/>
    </location>
    <ligand>
        <name>pyridoxal 5'-phosphate</name>
        <dbReference type="ChEBI" id="CHEBI:597326"/>
    </ligand>
</feature>
<comment type="function">
    <text evidence="4 5">Catalyzes the cleavage of L-kynurenine (L-Kyn) and L-3-hydroxykynurenine (L-3OHKyn) into anthranilic acid (AA) and 3-hydroxyanthranilic acid (3-OHAA), respectively.</text>
</comment>
<dbReference type="FunFam" id="3.40.640.10:FF:000031">
    <property type="entry name" value="Kynureninase"/>
    <property type="match status" value="1"/>
</dbReference>
<dbReference type="InterPro" id="IPR015421">
    <property type="entry name" value="PyrdxlP-dep_Trfase_major"/>
</dbReference>
<dbReference type="AlphaFoldDB" id="A0AAV8UUC2"/>